<dbReference type="Proteomes" id="UP000703269">
    <property type="component" value="Unassembled WGS sequence"/>
</dbReference>
<comment type="caution">
    <text evidence="2">The sequence shown here is derived from an EMBL/GenBank/DDBJ whole genome shotgun (WGS) entry which is preliminary data.</text>
</comment>
<evidence type="ECO:0000313" key="3">
    <source>
        <dbReference type="Proteomes" id="UP000703269"/>
    </source>
</evidence>
<dbReference type="AlphaFoldDB" id="A0A9P3GRV9"/>
<evidence type="ECO:0000256" key="1">
    <source>
        <dbReference type="SAM" id="MobiDB-lite"/>
    </source>
</evidence>
<protein>
    <submittedName>
        <fullName evidence="2">Uncharacterized protein</fullName>
    </submittedName>
</protein>
<feature type="compositionally biased region" description="Low complexity" evidence="1">
    <location>
        <begin position="137"/>
        <end position="147"/>
    </location>
</feature>
<gene>
    <name evidence="2" type="ORF">PsYK624_162140</name>
</gene>
<organism evidence="2 3">
    <name type="scientific">Phanerochaete sordida</name>
    <dbReference type="NCBI Taxonomy" id="48140"/>
    <lineage>
        <taxon>Eukaryota</taxon>
        <taxon>Fungi</taxon>
        <taxon>Dikarya</taxon>
        <taxon>Basidiomycota</taxon>
        <taxon>Agaricomycotina</taxon>
        <taxon>Agaricomycetes</taxon>
        <taxon>Polyporales</taxon>
        <taxon>Phanerochaetaceae</taxon>
        <taxon>Phanerochaete</taxon>
    </lineage>
</organism>
<name>A0A9P3GRV9_9APHY</name>
<evidence type="ECO:0000313" key="2">
    <source>
        <dbReference type="EMBL" id="GJE99938.1"/>
    </source>
</evidence>
<feature type="region of interest" description="Disordered" evidence="1">
    <location>
        <begin position="135"/>
        <end position="167"/>
    </location>
</feature>
<reference evidence="2 3" key="1">
    <citation type="submission" date="2021-08" db="EMBL/GenBank/DDBJ databases">
        <title>Draft Genome Sequence of Phanerochaete sordida strain YK-624.</title>
        <authorList>
            <person name="Mori T."/>
            <person name="Dohra H."/>
            <person name="Suzuki T."/>
            <person name="Kawagishi H."/>
            <person name="Hirai H."/>
        </authorList>
    </citation>
    <scope>NUCLEOTIDE SEQUENCE [LARGE SCALE GENOMIC DNA]</scope>
    <source>
        <strain evidence="2 3">YK-624</strain>
    </source>
</reference>
<proteinExistence type="predicted"/>
<dbReference type="EMBL" id="BPQB01000126">
    <property type="protein sequence ID" value="GJE99938.1"/>
    <property type="molecule type" value="Genomic_DNA"/>
</dbReference>
<accession>A0A9P3GRV9</accession>
<sequence>MTFLDLPNELLPFIKDGLGCDLAAHVCYFKLCARTQACYDDISAPPAFWKRLVRANGLGLSKLETDTSERWKAIAMRCGEHAQRCEHPACGERRLEENRLLVQKAEAEWREWDILEAVPDCLPVSWRRCTALNTAVPSSPTSTSPTSSHHRWTGKNSVRQQSRDVLF</sequence>
<keyword evidence="3" id="KW-1185">Reference proteome</keyword>